<name>A0A645FXC8_9ZZZZ</name>
<dbReference type="EMBL" id="VSSQ01066697">
    <property type="protein sequence ID" value="MPN19188.1"/>
    <property type="molecule type" value="Genomic_DNA"/>
</dbReference>
<protein>
    <submittedName>
        <fullName evidence="1">Uncharacterized protein</fullName>
    </submittedName>
</protein>
<reference evidence="1" key="1">
    <citation type="submission" date="2019-08" db="EMBL/GenBank/DDBJ databases">
        <authorList>
            <person name="Kucharzyk K."/>
            <person name="Murdoch R.W."/>
            <person name="Higgins S."/>
            <person name="Loffler F."/>
        </authorList>
    </citation>
    <scope>NUCLEOTIDE SEQUENCE</scope>
</reference>
<comment type="caution">
    <text evidence="1">The sequence shown here is derived from an EMBL/GenBank/DDBJ whole genome shotgun (WGS) entry which is preliminary data.</text>
</comment>
<gene>
    <name evidence="1" type="ORF">SDC9_166554</name>
</gene>
<proteinExistence type="predicted"/>
<organism evidence="1">
    <name type="scientific">bioreactor metagenome</name>
    <dbReference type="NCBI Taxonomy" id="1076179"/>
    <lineage>
        <taxon>unclassified sequences</taxon>
        <taxon>metagenomes</taxon>
        <taxon>ecological metagenomes</taxon>
    </lineage>
</organism>
<dbReference type="AlphaFoldDB" id="A0A645FXC8"/>
<accession>A0A645FXC8</accession>
<evidence type="ECO:0000313" key="1">
    <source>
        <dbReference type="EMBL" id="MPN19188.1"/>
    </source>
</evidence>
<sequence>MSDYRMDISGEIKLSDYSSIHDYMGIVGPEDNFTIVLNAVNDEDAKVLCSILESDKFTVVSRGGDLDGKYYIQAYKRK</sequence>